<dbReference type="Proteomes" id="UP000244892">
    <property type="component" value="Chromosome"/>
</dbReference>
<dbReference type="InterPro" id="IPR003661">
    <property type="entry name" value="HisK_dim/P_dom"/>
</dbReference>
<evidence type="ECO:0000256" key="3">
    <source>
        <dbReference type="ARBA" id="ARBA00012438"/>
    </source>
</evidence>
<evidence type="ECO:0000256" key="10">
    <source>
        <dbReference type="ARBA" id="ARBA00023136"/>
    </source>
</evidence>
<dbReference type="KEGG" id="aon:DEH84_10915"/>
<keyword evidence="7 14" id="KW-0418">Kinase</keyword>
<dbReference type="PANTHER" id="PTHR43047">
    <property type="entry name" value="TWO-COMPONENT HISTIDINE PROTEIN KINASE"/>
    <property type="match status" value="1"/>
</dbReference>
<dbReference type="Pfam" id="PF13426">
    <property type="entry name" value="PAS_9"/>
    <property type="match status" value="1"/>
</dbReference>
<dbReference type="PROSITE" id="PS50112">
    <property type="entry name" value="PAS"/>
    <property type="match status" value="2"/>
</dbReference>
<feature type="domain" description="PAC" evidence="13">
    <location>
        <begin position="204"/>
        <end position="254"/>
    </location>
</feature>
<dbReference type="InterPro" id="IPR036890">
    <property type="entry name" value="HATPase_C_sf"/>
</dbReference>
<reference evidence="14 15" key="1">
    <citation type="submission" date="2018-05" db="EMBL/GenBank/DDBJ databases">
        <title>complete genome sequence of Aquabacterium olei NBRC 110486.</title>
        <authorList>
            <person name="Tang B."/>
            <person name="Chang J."/>
            <person name="Zhang L."/>
            <person name="Yang H."/>
        </authorList>
    </citation>
    <scope>NUCLEOTIDE SEQUENCE [LARGE SCALE GENOMIC DNA]</scope>
    <source>
        <strain evidence="14 15">NBRC 110486</strain>
    </source>
</reference>
<sequence length="495" mass="54511">MPRPVLPDALEACPDALFTTDADGRIVDWGPGAEATYGYGAEEAVGKDATDLLIPGHHIEGERAVRVEASRGPQPSFEALRVRRDGTRIYVNATLRALYDDARLLQGFLHRDTDITHLRVRQDTAAVATRYGTLLNSTPDAIIIVNDIGRIVLANVHAEALFAYDANSLLGHPIEVLLPERFQHRHVAHRTRYFDHPRTRPMGAGLELYGRRSNGEEFPVEISLSPLDTDKGRFGMSAIRDISERKRFEKALHDQNVELERASRAKDRFLASMSHELRTPLNAIIGFTSLLLMRLPGPLTADQEKQLEAVRSSGKHLLALINDLLDVARIESGHVDLSIEPVICQDVVREVLTALELAAQAKGLTLDSDMPTTTVIVHTDRRALHQILLNLGNNAVKYTQTGRVCVSVSEQADPGRTVTRLSVLDTGPGIPASEQHKLFKAFSQVTRADAHSIEGTGLGLYLCQQLAQLIGGHIEMHSVEGQGSRFTLVLEPRTP</sequence>
<dbReference type="GO" id="GO:0005524">
    <property type="term" value="F:ATP binding"/>
    <property type="evidence" value="ECO:0007669"/>
    <property type="project" value="UniProtKB-KW"/>
</dbReference>
<evidence type="ECO:0000313" key="14">
    <source>
        <dbReference type="EMBL" id="AWI53882.1"/>
    </source>
</evidence>
<dbReference type="InterPro" id="IPR003594">
    <property type="entry name" value="HATPase_dom"/>
</dbReference>
<dbReference type="InterPro" id="IPR001610">
    <property type="entry name" value="PAC"/>
</dbReference>
<dbReference type="Pfam" id="PF00512">
    <property type="entry name" value="HisKA"/>
    <property type="match status" value="1"/>
</dbReference>
<evidence type="ECO:0000256" key="9">
    <source>
        <dbReference type="ARBA" id="ARBA00023012"/>
    </source>
</evidence>
<dbReference type="SMART" id="SM00086">
    <property type="entry name" value="PAC"/>
    <property type="match status" value="2"/>
</dbReference>
<dbReference type="PROSITE" id="PS50113">
    <property type="entry name" value="PAC"/>
    <property type="match status" value="1"/>
</dbReference>
<dbReference type="CDD" id="cd16922">
    <property type="entry name" value="HATPase_EvgS-ArcB-TorS-like"/>
    <property type="match status" value="1"/>
</dbReference>
<accession>A0A2U8FS40</accession>
<dbReference type="CDD" id="cd00130">
    <property type="entry name" value="PAS"/>
    <property type="match status" value="2"/>
</dbReference>
<dbReference type="InterPro" id="IPR004358">
    <property type="entry name" value="Sig_transdc_His_kin-like_C"/>
</dbReference>
<keyword evidence="4" id="KW-0597">Phosphoprotein</keyword>
<dbReference type="InterPro" id="IPR035965">
    <property type="entry name" value="PAS-like_dom_sf"/>
</dbReference>
<dbReference type="SMART" id="SM00091">
    <property type="entry name" value="PAS"/>
    <property type="match status" value="2"/>
</dbReference>
<feature type="domain" description="PAS" evidence="12">
    <location>
        <begin position="127"/>
        <end position="180"/>
    </location>
</feature>
<keyword evidence="9" id="KW-0902">Two-component regulatory system</keyword>
<evidence type="ECO:0000259" key="12">
    <source>
        <dbReference type="PROSITE" id="PS50112"/>
    </source>
</evidence>
<dbReference type="GO" id="GO:0016020">
    <property type="term" value="C:membrane"/>
    <property type="evidence" value="ECO:0007669"/>
    <property type="project" value="UniProtKB-SubCell"/>
</dbReference>
<evidence type="ECO:0000256" key="5">
    <source>
        <dbReference type="ARBA" id="ARBA00022679"/>
    </source>
</evidence>
<protein>
    <recommendedName>
        <fullName evidence="3">histidine kinase</fullName>
        <ecNumber evidence="3">2.7.13.3</ecNumber>
    </recommendedName>
</protein>
<dbReference type="NCBIfam" id="TIGR00229">
    <property type="entry name" value="sensory_box"/>
    <property type="match status" value="2"/>
</dbReference>
<dbReference type="SMART" id="SM00388">
    <property type="entry name" value="HisKA"/>
    <property type="match status" value="1"/>
</dbReference>
<dbReference type="Pfam" id="PF02518">
    <property type="entry name" value="HATPase_c"/>
    <property type="match status" value="1"/>
</dbReference>
<evidence type="ECO:0000259" key="13">
    <source>
        <dbReference type="PROSITE" id="PS50113"/>
    </source>
</evidence>
<dbReference type="RefSeq" id="WP_109036879.1">
    <property type="nucleotide sequence ID" value="NZ_CP029210.1"/>
</dbReference>
<gene>
    <name evidence="14" type="ORF">DEH84_10915</name>
</gene>
<organism evidence="14 15">
    <name type="scientific">Aquabacterium olei</name>
    <dbReference type="NCBI Taxonomy" id="1296669"/>
    <lineage>
        <taxon>Bacteria</taxon>
        <taxon>Pseudomonadati</taxon>
        <taxon>Pseudomonadota</taxon>
        <taxon>Betaproteobacteria</taxon>
        <taxon>Burkholderiales</taxon>
        <taxon>Aquabacterium</taxon>
    </lineage>
</organism>
<keyword evidence="10" id="KW-0472">Membrane</keyword>
<dbReference type="CDD" id="cd00082">
    <property type="entry name" value="HisKA"/>
    <property type="match status" value="1"/>
</dbReference>
<dbReference type="InterPro" id="IPR005467">
    <property type="entry name" value="His_kinase_dom"/>
</dbReference>
<comment type="catalytic activity">
    <reaction evidence="1">
        <text>ATP + protein L-histidine = ADP + protein N-phospho-L-histidine.</text>
        <dbReference type="EC" id="2.7.13.3"/>
    </reaction>
</comment>
<dbReference type="Gene3D" id="1.10.287.130">
    <property type="match status" value="1"/>
</dbReference>
<dbReference type="EC" id="2.7.13.3" evidence="3"/>
<dbReference type="OrthoDB" id="9808408at2"/>
<dbReference type="SUPFAM" id="SSF47384">
    <property type="entry name" value="Homodimeric domain of signal transducing histidine kinase"/>
    <property type="match status" value="1"/>
</dbReference>
<evidence type="ECO:0000256" key="8">
    <source>
        <dbReference type="ARBA" id="ARBA00022840"/>
    </source>
</evidence>
<dbReference type="SUPFAM" id="SSF55785">
    <property type="entry name" value="PYP-like sensor domain (PAS domain)"/>
    <property type="match status" value="2"/>
</dbReference>
<feature type="domain" description="PAS" evidence="12">
    <location>
        <begin position="2"/>
        <end position="55"/>
    </location>
</feature>
<evidence type="ECO:0000313" key="15">
    <source>
        <dbReference type="Proteomes" id="UP000244892"/>
    </source>
</evidence>
<keyword evidence="8" id="KW-0067">ATP-binding</keyword>
<dbReference type="InterPro" id="IPR000700">
    <property type="entry name" value="PAS-assoc_C"/>
</dbReference>
<dbReference type="Pfam" id="PF00989">
    <property type="entry name" value="PAS"/>
    <property type="match status" value="1"/>
</dbReference>
<feature type="domain" description="Histidine kinase" evidence="11">
    <location>
        <begin position="272"/>
        <end position="494"/>
    </location>
</feature>
<dbReference type="InterPro" id="IPR000014">
    <property type="entry name" value="PAS"/>
</dbReference>
<comment type="subcellular location">
    <subcellularLocation>
        <location evidence="2">Membrane</location>
    </subcellularLocation>
</comment>
<dbReference type="GO" id="GO:0000155">
    <property type="term" value="F:phosphorelay sensor kinase activity"/>
    <property type="evidence" value="ECO:0007669"/>
    <property type="project" value="InterPro"/>
</dbReference>
<dbReference type="FunFam" id="1.10.287.130:FF:000038">
    <property type="entry name" value="Sensory transduction histidine kinase"/>
    <property type="match status" value="1"/>
</dbReference>
<dbReference type="InterPro" id="IPR013767">
    <property type="entry name" value="PAS_fold"/>
</dbReference>
<proteinExistence type="predicted"/>
<keyword evidence="6" id="KW-0547">Nucleotide-binding</keyword>
<dbReference type="SUPFAM" id="SSF55874">
    <property type="entry name" value="ATPase domain of HSP90 chaperone/DNA topoisomerase II/histidine kinase"/>
    <property type="match status" value="1"/>
</dbReference>
<evidence type="ECO:0000256" key="7">
    <source>
        <dbReference type="ARBA" id="ARBA00022777"/>
    </source>
</evidence>
<evidence type="ECO:0000256" key="1">
    <source>
        <dbReference type="ARBA" id="ARBA00000085"/>
    </source>
</evidence>
<keyword evidence="5" id="KW-0808">Transferase</keyword>
<dbReference type="GO" id="GO:0006355">
    <property type="term" value="P:regulation of DNA-templated transcription"/>
    <property type="evidence" value="ECO:0007669"/>
    <property type="project" value="InterPro"/>
</dbReference>
<name>A0A2U8FS40_9BURK</name>
<evidence type="ECO:0000256" key="2">
    <source>
        <dbReference type="ARBA" id="ARBA00004370"/>
    </source>
</evidence>
<dbReference type="InterPro" id="IPR036097">
    <property type="entry name" value="HisK_dim/P_sf"/>
</dbReference>
<evidence type="ECO:0000259" key="11">
    <source>
        <dbReference type="PROSITE" id="PS50109"/>
    </source>
</evidence>
<dbReference type="EMBL" id="CP029210">
    <property type="protein sequence ID" value="AWI53882.1"/>
    <property type="molecule type" value="Genomic_DNA"/>
</dbReference>
<evidence type="ECO:0000256" key="4">
    <source>
        <dbReference type="ARBA" id="ARBA00022553"/>
    </source>
</evidence>
<keyword evidence="15" id="KW-1185">Reference proteome</keyword>
<evidence type="ECO:0000256" key="6">
    <source>
        <dbReference type="ARBA" id="ARBA00022741"/>
    </source>
</evidence>
<dbReference type="AlphaFoldDB" id="A0A2U8FS40"/>
<dbReference type="PROSITE" id="PS50109">
    <property type="entry name" value="HIS_KIN"/>
    <property type="match status" value="1"/>
</dbReference>
<dbReference type="Gene3D" id="3.30.565.10">
    <property type="entry name" value="Histidine kinase-like ATPase, C-terminal domain"/>
    <property type="match status" value="1"/>
</dbReference>
<dbReference type="PRINTS" id="PR00344">
    <property type="entry name" value="BCTRLSENSOR"/>
</dbReference>
<dbReference type="SMART" id="SM00387">
    <property type="entry name" value="HATPase_c"/>
    <property type="match status" value="1"/>
</dbReference>
<dbReference type="Gene3D" id="3.30.450.20">
    <property type="entry name" value="PAS domain"/>
    <property type="match status" value="2"/>
</dbReference>